<evidence type="ECO:0000313" key="1">
    <source>
        <dbReference type="EMBL" id="SHM58699.1"/>
    </source>
</evidence>
<reference evidence="2" key="1">
    <citation type="submission" date="2016-11" db="EMBL/GenBank/DDBJ databases">
        <authorList>
            <person name="Varghese N."/>
            <person name="Submissions S."/>
        </authorList>
    </citation>
    <scope>NUCLEOTIDE SEQUENCE [LARGE SCALE GENOMIC DNA]</scope>
    <source>
        <strain evidence="2">CECT 8089</strain>
    </source>
</reference>
<accession>A0A1M7K096</accession>
<evidence type="ECO:0000313" key="2">
    <source>
        <dbReference type="Proteomes" id="UP000184305"/>
    </source>
</evidence>
<organism evidence="1 2">
    <name type="scientific">Phytopseudomonas punonensis</name>
    <dbReference type="NCBI Taxonomy" id="1220495"/>
    <lineage>
        <taxon>Bacteria</taxon>
        <taxon>Pseudomonadati</taxon>
        <taxon>Pseudomonadota</taxon>
        <taxon>Gammaproteobacteria</taxon>
        <taxon>Pseudomonadales</taxon>
        <taxon>Pseudomonadaceae</taxon>
        <taxon>Phytopseudomonas</taxon>
    </lineage>
</organism>
<proteinExistence type="predicted"/>
<name>A0A1M7K096_9GAMM</name>
<gene>
    <name evidence="1" type="ORF">SAMN05216288_3908</name>
</gene>
<dbReference type="EMBL" id="FRBQ01000006">
    <property type="protein sequence ID" value="SHM58699.1"/>
    <property type="molecule type" value="Genomic_DNA"/>
</dbReference>
<protein>
    <submittedName>
        <fullName evidence="1">Uncharacterized protein</fullName>
    </submittedName>
</protein>
<dbReference type="Proteomes" id="UP000184305">
    <property type="component" value="Unassembled WGS sequence"/>
</dbReference>
<dbReference type="STRING" id="1220495.SAMN05216288_3908"/>
<keyword evidence="2" id="KW-1185">Reference proteome</keyword>
<sequence length="71" mass="7459">MRSGTEIVSTSKLLNGGGDIFGYAAKKTNRITTMGLQIVWVCISPSLPQPWNTGCNPATGNCSLNSQSPTS</sequence>
<dbReference type="AlphaFoldDB" id="A0A1M7K096"/>